<dbReference type="InterPro" id="IPR029064">
    <property type="entry name" value="Ribosomal_eL30-like_sf"/>
</dbReference>
<dbReference type="SMR" id="A0A157SXC3"/>
<dbReference type="GO" id="GO:0022625">
    <property type="term" value="C:cytosolic large ribosomal subunit"/>
    <property type="evidence" value="ECO:0007669"/>
    <property type="project" value="InterPro"/>
</dbReference>
<organism evidence="7 8">
    <name type="scientific">Saccharolobus solfataricus</name>
    <name type="common">Sulfolobus solfataricus</name>
    <dbReference type="NCBI Taxonomy" id="2287"/>
    <lineage>
        <taxon>Archaea</taxon>
        <taxon>Thermoproteota</taxon>
        <taxon>Thermoprotei</taxon>
        <taxon>Sulfolobales</taxon>
        <taxon>Sulfolobaceae</taxon>
        <taxon>Saccharolobus</taxon>
    </lineage>
</organism>
<evidence type="ECO:0000256" key="1">
    <source>
        <dbReference type="ARBA" id="ARBA00007326"/>
    </source>
</evidence>
<dbReference type="PANTHER" id="PTHR11449">
    <property type="entry name" value="RIBOSOMAL PROTEIN L30"/>
    <property type="match status" value="1"/>
</dbReference>
<protein>
    <recommendedName>
        <fullName evidence="4 5">Large ribosomal subunit protein eL30</fullName>
    </recommendedName>
</protein>
<proteinExistence type="inferred from homology"/>
<feature type="domain" description="Ribosomal protein eL8/eL30/eS12/Gadd45" evidence="6">
    <location>
        <begin position="12"/>
        <end position="102"/>
    </location>
</feature>
<dbReference type="GO" id="GO:0003723">
    <property type="term" value="F:RNA binding"/>
    <property type="evidence" value="ECO:0007669"/>
    <property type="project" value="InterPro"/>
</dbReference>
<dbReference type="InterPro" id="IPR039109">
    <property type="entry name" value="Ribosomal_eL30-like"/>
</dbReference>
<dbReference type="Proteomes" id="UP000076770">
    <property type="component" value="Chromosome i"/>
</dbReference>
<dbReference type="GO" id="GO:0003735">
    <property type="term" value="F:structural constituent of ribosome"/>
    <property type="evidence" value="ECO:0007669"/>
    <property type="project" value="InterPro"/>
</dbReference>
<evidence type="ECO:0000256" key="2">
    <source>
        <dbReference type="ARBA" id="ARBA00022980"/>
    </source>
</evidence>
<accession>A0A157SXC3</accession>
<reference evidence="8" key="1">
    <citation type="submission" date="2016-04" db="EMBL/GenBank/DDBJ databases">
        <authorList>
            <person name="Shah S.A."/>
            <person name="Garrett R.A."/>
        </authorList>
    </citation>
    <scope>NUCLEOTIDE SEQUENCE [LARGE SCALE GENOMIC DNA]</scope>
    <source>
        <strain evidence="8">ATCC 35091 / DSM 1616 / JCM 8930 / NBRC 15331 / P1</strain>
    </source>
</reference>
<dbReference type="InterPro" id="IPR022991">
    <property type="entry name" value="Ribosomal_eL30_CS"/>
</dbReference>
<comment type="similarity">
    <text evidence="1 5">Belongs to the eukaryotic ribosomal protein eL30 family.</text>
</comment>
<dbReference type="EMBL" id="LT549890">
    <property type="protein sequence ID" value="SAI83762.1"/>
    <property type="molecule type" value="Genomic_DNA"/>
</dbReference>
<evidence type="ECO:0000259" key="6">
    <source>
        <dbReference type="Pfam" id="PF01248"/>
    </source>
</evidence>
<evidence type="ECO:0000313" key="8">
    <source>
        <dbReference type="Proteomes" id="UP000076770"/>
    </source>
</evidence>
<sequence length="108" mass="12095">MIKVSEQQVSFEGELKSLLKTGKVIFGAKRAIKYIKLSKVKMVIVASTLRGDLKQDIMHYAKLSNIPVYEYKGSGWDLGTLCGKPFMISTISIIDEGDSKILDIIKER</sequence>
<name>A0A157SXC3_SACSO</name>
<dbReference type="Gene3D" id="3.30.1330.30">
    <property type="match status" value="1"/>
</dbReference>
<dbReference type="HAMAP" id="MF_00481">
    <property type="entry name" value="Ribosomal_eL30"/>
    <property type="match status" value="1"/>
</dbReference>
<dbReference type="SUPFAM" id="SSF55315">
    <property type="entry name" value="L30e-like"/>
    <property type="match status" value="1"/>
</dbReference>
<gene>
    <name evidence="5" type="primary">rpl30e</name>
    <name evidence="7" type="ORF">SSOP1_0208</name>
</gene>
<dbReference type="Pfam" id="PF01248">
    <property type="entry name" value="Ribosomal_L7Ae"/>
    <property type="match status" value="1"/>
</dbReference>
<evidence type="ECO:0000256" key="5">
    <source>
        <dbReference type="HAMAP-Rule" id="MF_00481"/>
    </source>
</evidence>
<dbReference type="InterPro" id="IPR004038">
    <property type="entry name" value="Ribosomal_eL8/eL30/eS12/Gad45"/>
</dbReference>
<evidence type="ECO:0000256" key="4">
    <source>
        <dbReference type="ARBA" id="ARBA00035231"/>
    </source>
</evidence>
<keyword evidence="2 5" id="KW-0689">Ribosomal protein</keyword>
<keyword evidence="3 5" id="KW-0687">Ribonucleoprotein</keyword>
<dbReference type="PROSITE" id="PS00709">
    <property type="entry name" value="RIBOSOMAL_L30E_1"/>
    <property type="match status" value="1"/>
</dbReference>
<dbReference type="PROSITE" id="PS00993">
    <property type="entry name" value="RIBOSOMAL_L30E_2"/>
    <property type="match status" value="1"/>
</dbReference>
<evidence type="ECO:0000313" key="7">
    <source>
        <dbReference type="EMBL" id="SAI83762.1"/>
    </source>
</evidence>
<dbReference type="GO" id="GO:0006412">
    <property type="term" value="P:translation"/>
    <property type="evidence" value="ECO:0007669"/>
    <property type="project" value="UniProtKB-UniRule"/>
</dbReference>
<dbReference type="AlphaFoldDB" id="A0A157SXC3"/>
<evidence type="ECO:0000256" key="3">
    <source>
        <dbReference type="ARBA" id="ARBA00023274"/>
    </source>
</evidence>
<dbReference type="InterPro" id="IPR000231">
    <property type="entry name" value="Ribosomal_eL30"/>
</dbReference>
<dbReference type="NCBIfam" id="NF002172">
    <property type="entry name" value="PRK01018.1"/>
    <property type="match status" value="1"/>
</dbReference>
<dbReference type="PATRIC" id="fig|2287.9.peg.218"/>